<keyword evidence="8 12" id="KW-0862">Zinc</keyword>
<evidence type="ECO:0000256" key="13">
    <source>
        <dbReference type="PIRSR" id="PIRSR601820-2"/>
    </source>
</evidence>
<dbReference type="PANTHER" id="PTHR11844">
    <property type="entry name" value="METALLOPROTEASE INHIBITOR"/>
    <property type="match status" value="1"/>
</dbReference>
<keyword evidence="9 14" id="KW-1015">Disulfide bond</keyword>
<dbReference type="Ensembl" id="ENSXMAT00000032342.1">
    <property type="protein sequence ID" value="ENSXMAP00000029704.1"/>
    <property type="gene ID" value="ENSXMAG00000015710.2"/>
</dbReference>
<dbReference type="GO" id="GO:0034097">
    <property type="term" value="P:response to cytokine"/>
    <property type="evidence" value="ECO:0007669"/>
    <property type="project" value="TreeGrafter"/>
</dbReference>
<feature type="domain" description="NTR" evidence="16">
    <location>
        <begin position="28"/>
        <end position="153"/>
    </location>
</feature>
<keyword evidence="4" id="KW-0964">Secreted</keyword>
<feature type="disulfide bond" evidence="14">
    <location>
        <begin position="28"/>
        <end position="99"/>
    </location>
</feature>
<dbReference type="InterPro" id="IPR030490">
    <property type="entry name" value="TIMP_CS"/>
</dbReference>
<keyword evidence="6" id="KW-0646">Protease inhibitor</keyword>
<dbReference type="Gene3D" id="2.40.50.120">
    <property type="match status" value="1"/>
</dbReference>
<dbReference type="GO" id="GO:0009725">
    <property type="term" value="P:response to hormone"/>
    <property type="evidence" value="ECO:0007669"/>
    <property type="project" value="TreeGrafter"/>
</dbReference>
<comment type="similarity">
    <text evidence="2">Belongs to the protease inhibitor I35 (TIMP) family.</text>
</comment>
<evidence type="ECO:0000313" key="18">
    <source>
        <dbReference type="Proteomes" id="UP000002852"/>
    </source>
</evidence>
<evidence type="ECO:0000313" key="17">
    <source>
        <dbReference type="Ensembl" id="ENSXMAP00000029704.1"/>
    </source>
</evidence>
<name>A0A3B5QDM6_XIPMA</name>
<reference evidence="17" key="3">
    <citation type="submission" date="2025-08" db="UniProtKB">
        <authorList>
            <consortium name="Ensembl"/>
        </authorList>
    </citation>
    <scope>IDENTIFICATION</scope>
    <source>
        <strain evidence="17">JP 163 A</strain>
    </source>
</reference>
<dbReference type="GO" id="GO:0051045">
    <property type="term" value="P:negative regulation of membrane protein ectodomain proteolysis"/>
    <property type="evidence" value="ECO:0007669"/>
    <property type="project" value="TreeGrafter"/>
</dbReference>
<evidence type="ECO:0000256" key="12">
    <source>
        <dbReference type="PIRSR" id="PIRSR601820-1"/>
    </source>
</evidence>
<dbReference type="PROSITE" id="PS00288">
    <property type="entry name" value="TIMP"/>
    <property type="match status" value="1"/>
</dbReference>
<protein>
    <recommendedName>
        <fullName evidence="3">Metalloproteinase inhibitor 2</fullName>
    </recommendedName>
    <alternativeName>
        <fullName evidence="11">Tissue inhibitor of metalloproteinases 2</fullName>
    </alternativeName>
</protein>
<dbReference type="GO" id="GO:0002020">
    <property type="term" value="F:protease binding"/>
    <property type="evidence" value="ECO:0007669"/>
    <property type="project" value="TreeGrafter"/>
</dbReference>
<feature type="disulfide bond" evidence="14">
    <location>
        <begin position="40"/>
        <end position="153"/>
    </location>
</feature>
<organism evidence="17 18">
    <name type="scientific">Xiphophorus maculatus</name>
    <name type="common">Southern platyfish</name>
    <name type="synonym">Platypoecilus maculatus</name>
    <dbReference type="NCBI Taxonomy" id="8083"/>
    <lineage>
        <taxon>Eukaryota</taxon>
        <taxon>Metazoa</taxon>
        <taxon>Chordata</taxon>
        <taxon>Craniata</taxon>
        <taxon>Vertebrata</taxon>
        <taxon>Euteleostomi</taxon>
        <taxon>Actinopterygii</taxon>
        <taxon>Neopterygii</taxon>
        <taxon>Teleostei</taxon>
        <taxon>Neoteleostei</taxon>
        <taxon>Acanthomorphata</taxon>
        <taxon>Ovalentaria</taxon>
        <taxon>Atherinomorphae</taxon>
        <taxon>Cyprinodontiformes</taxon>
        <taxon>Poeciliidae</taxon>
        <taxon>Poeciliinae</taxon>
        <taxon>Xiphophorus</taxon>
    </lineage>
</organism>
<dbReference type="GeneTree" id="ENSGT00940000158348"/>
<keyword evidence="7 12" id="KW-0479">Metal-binding</keyword>
<reference evidence="18" key="2">
    <citation type="journal article" date="2013" name="Nat. Genet.">
        <title>The genome of the platyfish, Xiphophorus maculatus, provides insights into evolutionary adaptation and several complex traits.</title>
        <authorList>
            <person name="Schartl M."/>
            <person name="Walter R.B."/>
            <person name="Shen Y."/>
            <person name="Garcia T."/>
            <person name="Catchen J."/>
            <person name="Amores A."/>
            <person name="Braasch I."/>
            <person name="Chalopin D."/>
            <person name="Volff J.N."/>
            <person name="Lesch K.P."/>
            <person name="Bisazza A."/>
            <person name="Minx P."/>
            <person name="Hillier L."/>
            <person name="Wilson R.K."/>
            <person name="Fuerstenberg S."/>
            <person name="Boore J."/>
            <person name="Searle S."/>
            <person name="Postlethwait J.H."/>
            <person name="Warren W.C."/>
        </authorList>
    </citation>
    <scope>NUCLEOTIDE SEQUENCE [LARGE SCALE GENOMIC DNA]</scope>
    <source>
        <strain evidence="18">JP 163 A</strain>
    </source>
</reference>
<keyword evidence="15" id="KW-0732">Signal</keyword>
<dbReference type="Proteomes" id="UP000002852">
    <property type="component" value="Unassembled WGS sequence"/>
</dbReference>
<evidence type="ECO:0000256" key="14">
    <source>
        <dbReference type="PIRSR" id="PIRSR601820-3"/>
    </source>
</evidence>
<evidence type="ECO:0000259" key="16">
    <source>
        <dbReference type="PROSITE" id="PS50189"/>
    </source>
</evidence>
<evidence type="ECO:0000256" key="7">
    <source>
        <dbReference type="ARBA" id="ARBA00022723"/>
    </source>
</evidence>
<evidence type="ECO:0000256" key="10">
    <source>
        <dbReference type="ARBA" id="ARBA00023215"/>
    </source>
</evidence>
<evidence type="ECO:0000256" key="1">
    <source>
        <dbReference type="ARBA" id="ARBA00004613"/>
    </source>
</evidence>
<evidence type="ECO:0000256" key="2">
    <source>
        <dbReference type="ARBA" id="ARBA00011027"/>
    </source>
</evidence>
<keyword evidence="10" id="KW-0481">Metalloenzyme inhibitor</keyword>
<dbReference type="Pfam" id="PF00965">
    <property type="entry name" value="TIMP"/>
    <property type="match status" value="1"/>
</dbReference>
<evidence type="ECO:0000256" key="8">
    <source>
        <dbReference type="ARBA" id="ARBA00022833"/>
    </source>
</evidence>
<dbReference type="GO" id="GO:0046872">
    <property type="term" value="F:metal ion binding"/>
    <property type="evidence" value="ECO:0007669"/>
    <property type="project" value="UniProtKB-KW"/>
</dbReference>
<dbReference type="FunFam" id="2.40.50.120:FF:000007">
    <property type="entry name" value="Metalloproteinase inhibitor 2"/>
    <property type="match status" value="1"/>
</dbReference>
<keyword evidence="5" id="KW-0483">Metalloprotease inhibitor</keyword>
<feature type="binding site" evidence="12">
    <location>
        <position position="28"/>
    </location>
    <ligand>
        <name>Zn(2+)</name>
        <dbReference type="ChEBI" id="CHEBI:29105"/>
        <note>ligand shared with metalloproteinase partner</note>
    </ligand>
</feature>
<dbReference type="InterPro" id="IPR008993">
    <property type="entry name" value="TIMP-like_OB-fold"/>
</dbReference>
<comment type="subcellular location">
    <subcellularLocation>
        <location evidence="1">Secreted</location>
    </subcellularLocation>
</comment>
<dbReference type="InParanoid" id="A0A3B5QDM6"/>
<dbReference type="InterPro" id="IPR001134">
    <property type="entry name" value="Netrin_domain"/>
</dbReference>
<dbReference type="PANTHER" id="PTHR11844:SF24">
    <property type="entry name" value="METALLOPROTEINASE INHIBITOR 2"/>
    <property type="match status" value="1"/>
</dbReference>
<feature type="signal peptide" evidence="15">
    <location>
        <begin position="1"/>
        <end position="27"/>
    </location>
</feature>
<evidence type="ECO:0000256" key="6">
    <source>
        <dbReference type="ARBA" id="ARBA00022690"/>
    </source>
</evidence>
<evidence type="ECO:0000256" key="4">
    <source>
        <dbReference type="ARBA" id="ARBA00022525"/>
    </source>
</evidence>
<feature type="chain" id="PRO_5017224717" description="Metalloproteinase inhibitor 2" evidence="15">
    <location>
        <begin position="28"/>
        <end position="223"/>
    </location>
</feature>
<accession>A0A3B5QDM6</accession>
<dbReference type="AlphaFoldDB" id="A0A3B5QDM6"/>
<evidence type="ECO:0000256" key="9">
    <source>
        <dbReference type="ARBA" id="ARBA00023157"/>
    </source>
</evidence>
<evidence type="ECO:0000256" key="3">
    <source>
        <dbReference type="ARBA" id="ARBA00013520"/>
    </source>
</evidence>
<reference evidence="18" key="1">
    <citation type="submission" date="2012-01" db="EMBL/GenBank/DDBJ databases">
        <authorList>
            <person name="Walter R."/>
            <person name="Schartl M."/>
            <person name="Warren W."/>
        </authorList>
    </citation>
    <scope>NUCLEOTIDE SEQUENCE [LARGE SCALE GENOMIC DNA]</scope>
    <source>
        <strain evidence="18">JP 163 A</strain>
    </source>
</reference>
<dbReference type="SMART" id="SM00206">
    <property type="entry name" value="NTR"/>
    <property type="match status" value="1"/>
</dbReference>
<evidence type="ECO:0000256" key="15">
    <source>
        <dbReference type="SAM" id="SignalP"/>
    </source>
</evidence>
<dbReference type="GO" id="GO:0031012">
    <property type="term" value="C:extracellular matrix"/>
    <property type="evidence" value="ECO:0007669"/>
    <property type="project" value="TreeGrafter"/>
</dbReference>
<evidence type="ECO:0000256" key="5">
    <source>
        <dbReference type="ARBA" id="ARBA00022608"/>
    </source>
</evidence>
<dbReference type="STRING" id="8083.ENSXMAP00000029704"/>
<feature type="disulfide bond" evidence="14">
    <location>
        <begin position="30"/>
        <end position="128"/>
    </location>
</feature>
<dbReference type="PROSITE" id="PS50189">
    <property type="entry name" value="NTR"/>
    <property type="match status" value="1"/>
</dbReference>
<feature type="site" description="Involved in metalloproteinase-binding" evidence="13">
    <location>
        <position position="68"/>
    </location>
</feature>
<evidence type="ECO:0000256" key="11">
    <source>
        <dbReference type="ARBA" id="ARBA00030102"/>
    </source>
</evidence>
<dbReference type="InterPro" id="IPR001820">
    <property type="entry name" value="TIMP"/>
</dbReference>
<sequence length="223" mass="25059">MPFSVNGILSALALLLLLWRAEELAEACSCAPVHPQQAFCNADVVIRAKVVGEREVDSGNDIYGNPIKRIQYDVKQIKMFKGPNQDIEAVFTAPVSAVCGVTLDAAGKKEYLIAGKAEAGGRMHVTLCDYIMLWDSLSATQKKSLSQRYQMGCDCKVRQHRAICVWLTPSMTKQNSKTGSRYSLPAEKIQTRAGWVKTRHHNNKLDFKVSYFWWLVFNFILIN</sequence>
<dbReference type="GO" id="GO:0005615">
    <property type="term" value="C:extracellular space"/>
    <property type="evidence" value="ECO:0007669"/>
    <property type="project" value="TreeGrafter"/>
</dbReference>
<reference evidence="17" key="4">
    <citation type="submission" date="2025-09" db="UniProtKB">
        <authorList>
            <consortium name="Ensembl"/>
        </authorList>
    </citation>
    <scope>IDENTIFICATION</scope>
    <source>
        <strain evidence="17">JP 163 A</strain>
    </source>
</reference>
<proteinExistence type="inferred from homology"/>
<keyword evidence="18" id="KW-1185">Reference proteome</keyword>
<dbReference type="GO" id="GO:0008191">
    <property type="term" value="F:metalloendopeptidase inhibitor activity"/>
    <property type="evidence" value="ECO:0007669"/>
    <property type="project" value="InterPro"/>
</dbReference>
<dbReference type="SUPFAM" id="SSF50242">
    <property type="entry name" value="TIMP-like"/>
    <property type="match status" value="1"/>
</dbReference>
<feature type="site" description="Involved in metalloproteinase-binding" evidence="13">
    <location>
        <position position="41"/>
    </location>
</feature>